<keyword evidence="2" id="KW-1185">Reference proteome</keyword>
<dbReference type="RefSeq" id="WP_237053389.1">
    <property type="nucleotide sequence ID" value="NZ_JAKJPO010000001.1"/>
</dbReference>
<comment type="caution">
    <text evidence="1">The sequence shown here is derived from an EMBL/GenBank/DDBJ whole genome shotgun (WGS) entry which is preliminary data.</text>
</comment>
<dbReference type="Proteomes" id="UP001430796">
    <property type="component" value="Unassembled WGS sequence"/>
</dbReference>
<reference evidence="1 2" key="3">
    <citation type="submission" date="2022-01" db="EMBL/GenBank/DDBJ databases">
        <authorList>
            <person name="Zhou L.Y."/>
        </authorList>
    </citation>
    <scope>NUCLEOTIDE SEQUENCE [LARGE SCALE GENOMIC DNA]</scope>
    <source>
        <strain evidence="1 2">TLK-CK17</strain>
    </source>
</reference>
<dbReference type="EMBL" id="JAKJPO010000001">
    <property type="protein sequence ID" value="MCF7221044.1"/>
    <property type="molecule type" value="Genomic_DNA"/>
</dbReference>
<reference evidence="2" key="1">
    <citation type="submission" date="2022-01" db="EMBL/GenBank/DDBJ databases">
        <title>Lysobacter chinensis sp. nov., a bacterium isolated from cow dung compost.</title>
        <authorList>
            <person name="Zhou L.Y."/>
        </authorList>
    </citation>
    <scope>NUCLEOTIDE SEQUENCE [LARGE SCALE GENOMIC DNA]</scope>
    <source>
        <strain evidence="2">TLK-CK17</strain>
    </source>
</reference>
<name>A0ABS9HS69_9GAMM</name>
<evidence type="ECO:0000313" key="1">
    <source>
        <dbReference type="EMBL" id="MCF7221044.1"/>
    </source>
</evidence>
<evidence type="ECO:0000313" key="2">
    <source>
        <dbReference type="Proteomes" id="UP001430796"/>
    </source>
</evidence>
<reference evidence="1 2" key="2">
    <citation type="submission" date="2022-01" db="EMBL/GenBank/DDBJ databases">
        <title>Lysobacter chinensis sp. nov., a bacterium isolated from cow dung compost.</title>
        <authorList>
            <person name="Liu Y."/>
        </authorList>
    </citation>
    <scope>NUCLEOTIDE SEQUENCE [LARGE SCALE GENOMIC DNA]</scope>
    <source>
        <strain evidence="1 2">TLK-CK17</strain>
    </source>
</reference>
<protein>
    <submittedName>
        <fullName evidence="1">Uncharacterized protein</fullName>
    </submittedName>
</protein>
<proteinExistence type="predicted"/>
<accession>A0ABS9HS69</accession>
<organism evidence="1 2">
    <name type="scientific">Marilutibacter chinensis</name>
    <dbReference type="NCBI Taxonomy" id="2912247"/>
    <lineage>
        <taxon>Bacteria</taxon>
        <taxon>Pseudomonadati</taxon>
        <taxon>Pseudomonadota</taxon>
        <taxon>Gammaproteobacteria</taxon>
        <taxon>Lysobacterales</taxon>
        <taxon>Lysobacteraceae</taxon>
        <taxon>Marilutibacter</taxon>
    </lineage>
</organism>
<sequence>MLISHGLPSPDPVDLRDPSDLLFEANGQRDPLLQALYTESLVNRRDVDAIDRLLDAHRLAYGEPEQVAYAQQRDVLHDRPLPLVSSDWCAEDADLQRYLEEHRAWNPVAQRERELRGQLKLTSA</sequence>
<gene>
    <name evidence="1" type="ORF">L3V18_04475</name>
</gene>